<dbReference type="PANTHER" id="PTHR48047:SF131">
    <property type="entry name" value="GLYCOSYLTRANSFERASE"/>
    <property type="match status" value="1"/>
</dbReference>
<dbReference type="Gene3D" id="3.40.50.2000">
    <property type="entry name" value="Glycogen Phosphorylase B"/>
    <property type="match status" value="3"/>
</dbReference>
<evidence type="ECO:0000256" key="3">
    <source>
        <dbReference type="SAM" id="MobiDB-lite"/>
    </source>
</evidence>
<dbReference type="FunFam" id="3.40.50.2000:FF:000060">
    <property type="entry name" value="Glycosyltransferase"/>
    <property type="match status" value="1"/>
</dbReference>
<dbReference type="PANTHER" id="PTHR48047">
    <property type="entry name" value="GLYCOSYLTRANSFERASE"/>
    <property type="match status" value="1"/>
</dbReference>
<dbReference type="InterPro" id="IPR035595">
    <property type="entry name" value="UDP_glycos_trans_CS"/>
</dbReference>
<evidence type="ECO:0000313" key="4">
    <source>
        <dbReference type="EMBL" id="WOL05489.1"/>
    </source>
</evidence>
<sequence>MFSARERAQEMANGEIIVVPFHSFGHVFPATELARRLAHRDYRVTLLLPSAPSSSASLHPLIEVVAYSVPRPPPPPSSSSFSSTPPVGPPHTLDDLSPFRELLAERCKGQGRSLLPVCVIIDVMMSSLVDVCKEFEVPTVILFTSSACSTAMDHSVSKISVKDIGRDGVVMVPRLPEEMALTTMDLMHSCPPPPFGLRHPASEKVDGDQLLPPLMTPPSILDHHERPPPSAHAPLLPIEQRQIHRPPPPSEVGATAAPPQLPLLFLSEYGQAPLPSPQECQAVPSPFSRGHSFYPSLPRRSPFLPGCNPAKRPPPFDHQSHGGSPPPPLTPRPSDVPSLPPLQLGEGRGRPATPGPPHGLVETDGAIALLFNTCEDLEQQFLEYIADEAKKPVWGIGPLLPSEFWSAASSVLHDNSIRPRSDEGIDNTTTINQADVLRFLDSKPRGSVIYVSFGSLVVPSDVELAELASALEESNRSFIWAIQPQAMRHDVVGRPMEGGEGQGYFPKGLAEKVAGRGLVIHGWAPQLLILSHPATGGFLTHCGWNSIVEAIGLGVPVLSWPVHGDQIWNAKFVVKRLKTGLAIKDSVGPEGLVTRGKVADGIKRLMTDVGTREQAAKLAREMFAGDGFPASSEAALDSLLEFVAKHDRNRG</sequence>
<dbReference type="PROSITE" id="PS00375">
    <property type="entry name" value="UDPGT"/>
    <property type="match status" value="1"/>
</dbReference>
<keyword evidence="5" id="KW-1185">Reference proteome</keyword>
<keyword evidence="2" id="KW-0808">Transferase</keyword>
<dbReference type="Pfam" id="PF00201">
    <property type="entry name" value="UDPGT"/>
    <property type="match status" value="1"/>
</dbReference>
<dbReference type="SUPFAM" id="SSF53756">
    <property type="entry name" value="UDP-Glycosyltransferase/glycogen phosphorylase"/>
    <property type="match status" value="2"/>
</dbReference>
<evidence type="ECO:0000256" key="1">
    <source>
        <dbReference type="ARBA" id="ARBA00009995"/>
    </source>
</evidence>
<dbReference type="AlphaFoldDB" id="A0AAQ3QC64"/>
<dbReference type="GO" id="GO:0035251">
    <property type="term" value="F:UDP-glucosyltransferase activity"/>
    <property type="evidence" value="ECO:0007669"/>
    <property type="project" value="TreeGrafter"/>
</dbReference>
<accession>A0AAQ3QC64</accession>
<dbReference type="Proteomes" id="UP001327560">
    <property type="component" value="Chromosome 4"/>
</dbReference>
<dbReference type="EMBL" id="CP136893">
    <property type="protein sequence ID" value="WOL05489.1"/>
    <property type="molecule type" value="Genomic_DNA"/>
</dbReference>
<evidence type="ECO:0000256" key="2">
    <source>
        <dbReference type="ARBA" id="ARBA00022679"/>
    </source>
</evidence>
<comment type="similarity">
    <text evidence="1">Belongs to the UDP-glycosyltransferase family.</text>
</comment>
<reference evidence="4 5" key="1">
    <citation type="submission" date="2023-10" db="EMBL/GenBank/DDBJ databases">
        <title>Chromosome-scale genome assembly provides insights into flower coloration mechanisms of Canna indica.</title>
        <authorList>
            <person name="Li C."/>
        </authorList>
    </citation>
    <scope>NUCLEOTIDE SEQUENCE [LARGE SCALE GENOMIC DNA]</scope>
    <source>
        <tissue evidence="4">Flower</tissue>
    </source>
</reference>
<name>A0AAQ3QC64_9LILI</name>
<evidence type="ECO:0008006" key="6">
    <source>
        <dbReference type="Google" id="ProtNLM"/>
    </source>
</evidence>
<organism evidence="4 5">
    <name type="scientific">Canna indica</name>
    <name type="common">Indian-shot</name>
    <dbReference type="NCBI Taxonomy" id="4628"/>
    <lineage>
        <taxon>Eukaryota</taxon>
        <taxon>Viridiplantae</taxon>
        <taxon>Streptophyta</taxon>
        <taxon>Embryophyta</taxon>
        <taxon>Tracheophyta</taxon>
        <taxon>Spermatophyta</taxon>
        <taxon>Magnoliopsida</taxon>
        <taxon>Liliopsida</taxon>
        <taxon>Zingiberales</taxon>
        <taxon>Cannaceae</taxon>
        <taxon>Canna</taxon>
    </lineage>
</organism>
<evidence type="ECO:0000313" key="5">
    <source>
        <dbReference type="Proteomes" id="UP001327560"/>
    </source>
</evidence>
<protein>
    <recommendedName>
        <fullName evidence="6">Glycosyltransferase</fullName>
    </recommendedName>
</protein>
<dbReference type="CDD" id="cd03784">
    <property type="entry name" value="GT1_Gtf-like"/>
    <property type="match status" value="1"/>
</dbReference>
<proteinExistence type="inferred from homology"/>
<feature type="region of interest" description="Disordered" evidence="3">
    <location>
        <begin position="298"/>
        <end position="361"/>
    </location>
</feature>
<dbReference type="InterPro" id="IPR002213">
    <property type="entry name" value="UDP_glucos_trans"/>
</dbReference>
<feature type="region of interest" description="Disordered" evidence="3">
    <location>
        <begin position="73"/>
        <end position="94"/>
    </location>
</feature>
<gene>
    <name evidence="4" type="ORF">Cni_G14218</name>
</gene>